<name>A0A9X0BXR4_9EURO</name>
<dbReference type="GeneID" id="81623349"/>
<dbReference type="Proteomes" id="UP001148312">
    <property type="component" value="Unassembled WGS sequence"/>
</dbReference>
<proteinExistence type="predicted"/>
<protein>
    <submittedName>
        <fullName evidence="1">Uncharacterized protein</fullName>
    </submittedName>
</protein>
<reference evidence="1" key="2">
    <citation type="journal article" date="2023" name="IMA Fungus">
        <title>Comparative genomic study of the Penicillium genus elucidates a diverse pangenome and 15 lateral gene transfer events.</title>
        <authorList>
            <person name="Petersen C."/>
            <person name="Sorensen T."/>
            <person name="Nielsen M.R."/>
            <person name="Sondergaard T.E."/>
            <person name="Sorensen J.L."/>
            <person name="Fitzpatrick D.A."/>
            <person name="Frisvad J.C."/>
            <person name="Nielsen K.L."/>
        </authorList>
    </citation>
    <scope>NUCLEOTIDE SEQUENCE</scope>
    <source>
        <strain evidence="1">IBT 30728</strain>
    </source>
</reference>
<keyword evidence="2" id="KW-1185">Reference proteome</keyword>
<evidence type="ECO:0000313" key="2">
    <source>
        <dbReference type="Proteomes" id="UP001148312"/>
    </source>
</evidence>
<accession>A0A9X0BXR4</accession>
<dbReference type="EMBL" id="JAPWDQ010000004">
    <property type="protein sequence ID" value="KAJ5488608.1"/>
    <property type="molecule type" value="Genomic_DNA"/>
</dbReference>
<reference evidence="1" key="1">
    <citation type="submission" date="2022-12" db="EMBL/GenBank/DDBJ databases">
        <authorList>
            <person name="Petersen C."/>
        </authorList>
    </citation>
    <scope>NUCLEOTIDE SEQUENCE</scope>
    <source>
        <strain evidence="1">IBT 30728</strain>
    </source>
</reference>
<dbReference type="RefSeq" id="XP_056790641.1">
    <property type="nucleotide sequence ID" value="XM_056933100.1"/>
</dbReference>
<gene>
    <name evidence="1" type="ORF">N7539_003498</name>
</gene>
<dbReference type="AlphaFoldDB" id="A0A9X0BXR4"/>
<sequence length="261" mass="29456">MKSNLLPTTDILRNSSSRVSQLDSFLHRRNVIFTDMMQWRQRLMEIPLPTTNTATTTIIQTTPLTTYYIDLATKLENLRADFDSLCALVQIMPEKAHHDLPLPIQSPEPSKRKCAWEKCWNDKVHILQAHLSHLLHLALQHCPESQRIPPSSLTNTCPASLPHPSNSTIQQSLAHLPISPWTPWSTTDLAIYILMIGVCIARLHHGPIHPDVMGPCVSRVSRLSERIDSESEQGLYRPELRGIWENMADVVFCACSACLGC</sequence>
<comment type="caution">
    <text evidence="1">The sequence shown here is derived from an EMBL/GenBank/DDBJ whole genome shotgun (WGS) entry which is preliminary data.</text>
</comment>
<evidence type="ECO:0000313" key="1">
    <source>
        <dbReference type="EMBL" id="KAJ5488608.1"/>
    </source>
</evidence>
<organism evidence="1 2">
    <name type="scientific">Penicillium diatomitis</name>
    <dbReference type="NCBI Taxonomy" id="2819901"/>
    <lineage>
        <taxon>Eukaryota</taxon>
        <taxon>Fungi</taxon>
        <taxon>Dikarya</taxon>
        <taxon>Ascomycota</taxon>
        <taxon>Pezizomycotina</taxon>
        <taxon>Eurotiomycetes</taxon>
        <taxon>Eurotiomycetidae</taxon>
        <taxon>Eurotiales</taxon>
        <taxon>Aspergillaceae</taxon>
        <taxon>Penicillium</taxon>
    </lineage>
</organism>